<evidence type="ECO:0000313" key="13">
    <source>
        <dbReference type="EMBL" id="SER22436.1"/>
    </source>
</evidence>
<dbReference type="RefSeq" id="WP_242952670.1">
    <property type="nucleotide sequence ID" value="NZ_FOGJ01000003.1"/>
</dbReference>
<evidence type="ECO:0000256" key="4">
    <source>
        <dbReference type="ARBA" id="ARBA00022692"/>
    </source>
</evidence>
<evidence type="ECO:0000256" key="5">
    <source>
        <dbReference type="ARBA" id="ARBA00022826"/>
    </source>
</evidence>
<feature type="transmembrane region" description="Helical" evidence="11">
    <location>
        <begin position="204"/>
        <end position="226"/>
    </location>
</feature>
<dbReference type="InterPro" id="IPR005821">
    <property type="entry name" value="Ion_trans_dom"/>
</dbReference>
<keyword evidence="3" id="KW-0633">Potassium transport</keyword>
<dbReference type="PANTHER" id="PTHR11537">
    <property type="entry name" value="VOLTAGE-GATED POTASSIUM CHANNEL"/>
    <property type="match status" value="1"/>
</dbReference>
<keyword evidence="2" id="KW-0813">Transport</keyword>
<feature type="domain" description="RCK C-terminal" evidence="12">
    <location>
        <begin position="346"/>
        <end position="405"/>
    </location>
</feature>
<comment type="subcellular location">
    <subcellularLocation>
        <location evidence="1">Membrane</location>
        <topology evidence="1">Multi-pass membrane protein</topology>
    </subcellularLocation>
</comment>
<evidence type="ECO:0000259" key="12">
    <source>
        <dbReference type="PROSITE" id="PS51202"/>
    </source>
</evidence>
<feature type="transmembrane region" description="Helical" evidence="11">
    <location>
        <begin position="107"/>
        <end position="125"/>
    </location>
</feature>
<name>A0A1H9MFE8_BUTFI</name>
<accession>A0A1H9MFE8</accession>
<evidence type="ECO:0000256" key="1">
    <source>
        <dbReference type="ARBA" id="ARBA00004141"/>
    </source>
</evidence>
<keyword evidence="4 11" id="KW-0812">Transmembrane</keyword>
<feature type="transmembrane region" description="Helical" evidence="11">
    <location>
        <begin position="171"/>
        <end position="192"/>
    </location>
</feature>
<dbReference type="Gene3D" id="3.30.70.1450">
    <property type="entry name" value="Regulator of K+ conductance, C-terminal domain"/>
    <property type="match status" value="2"/>
</dbReference>
<dbReference type="Proteomes" id="UP000182584">
    <property type="component" value="Unassembled WGS sequence"/>
</dbReference>
<dbReference type="Pfam" id="PF00520">
    <property type="entry name" value="Ion_trans"/>
    <property type="match status" value="1"/>
</dbReference>
<dbReference type="PRINTS" id="PR00169">
    <property type="entry name" value="KCHANNEL"/>
</dbReference>
<sequence>MKKTDSKHENMIRKRNIRNRVFKMVSVGVVDEPVNQMYDILSISALLLNLGASVMATFDNLQAQYGDIFHIIEVVTVAFFAIDCILRIYTAKCHFPKETEAGAIKKYIFSLDGIIDILSFLPYYLPFMFPNGAAAFKMFRVARILRLFRINAYYDSLNVITDVIKSKSQQLMSSVFIILVLMLGSSLCMYSLEHDAQPEVFSNAFSGVWWSMSTLLTVGYGDIYPVTTLGKFFGIIIAFLGVGIVAIPTGIISAGFVEQYTHLSTVGDSTDTELNFIQVKITKNDDWAGKYIKDLHLPDNIIIAALQRNNKTSIPKGNTLIHEGDQLVLGSEPLQKDKFINFKEMKLEYGHSWIGLRIDELDISRTTFIVMIRRGNKPLVPRGNLVLFEGDVLFLYSVTKAGIDL</sequence>
<dbReference type="InterPro" id="IPR006037">
    <property type="entry name" value="RCK_C"/>
</dbReference>
<evidence type="ECO:0000256" key="11">
    <source>
        <dbReference type="SAM" id="Phobius"/>
    </source>
</evidence>
<evidence type="ECO:0000256" key="10">
    <source>
        <dbReference type="ARBA" id="ARBA00023303"/>
    </source>
</evidence>
<dbReference type="SUPFAM" id="SSF81324">
    <property type="entry name" value="Voltage-gated potassium channels"/>
    <property type="match status" value="1"/>
</dbReference>
<dbReference type="GO" id="GO:0005249">
    <property type="term" value="F:voltage-gated potassium channel activity"/>
    <property type="evidence" value="ECO:0007669"/>
    <property type="project" value="InterPro"/>
</dbReference>
<protein>
    <submittedName>
        <fullName evidence="13">Voltage-gated potassium channel</fullName>
    </submittedName>
</protein>
<keyword evidence="8" id="KW-0406">Ion transport</keyword>
<dbReference type="GO" id="GO:0001508">
    <property type="term" value="P:action potential"/>
    <property type="evidence" value="ECO:0007669"/>
    <property type="project" value="TreeGrafter"/>
</dbReference>
<dbReference type="PANTHER" id="PTHR11537:SF254">
    <property type="entry name" value="POTASSIUM VOLTAGE-GATED CHANNEL PROTEIN SHAB"/>
    <property type="match status" value="1"/>
</dbReference>
<keyword evidence="6" id="KW-0630">Potassium</keyword>
<proteinExistence type="predicted"/>
<evidence type="ECO:0000256" key="3">
    <source>
        <dbReference type="ARBA" id="ARBA00022538"/>
    </source>
</evidence>
<evidence type="ECO:0000256" key="2">
    <source>
        <dbReference type="ARBA" id="ARBA00022448"/>
    </source>
</evidence>
<dbReference type="Gene3D" id="1.10.287.70">
    <property type="match status" value="1"/>
</dbReference>
<dbReference type="AlphaFoldDB" id="A0A1H9MFE8"/>
<evidence type="ECO:0000256" key="8">
    <source>
        <dbReference type="ARBA" id="ARBA00023065"/>
    </source>
</evidence>
<gene>
    <name evidence="13" type="ORF">SAMN04487884_10384</name>
</gene>
<keyword evidence="7 11" id="KW-1133">Transmembrane helix</keyword>
<dbReference type="eggNOG" id="COG0569">
    <property type="taxonomic scope" value="Bacteria"/>
</dbReference>
<dbReference type="Pfam" id="PF02080">
    <property type="entry name" value="TrkA_C"/>
    <property type="match status" value="2"/>
</dbReference>
<keyword evidence="9 11" id="KW-0472">Membrane</keyword>
<reference evidence="13 14" key="1">
    <citation type="submission" date="2016-10" db="EMBL/GenBank/DDBJ databases">
        <authorList>
            <person name="de Groot N.N."/>
        </authorList>
    </citation>
    <scope>NUCLEOTIDE SEQUENCE [LARGE SCALE GENOMIC DNA]</scope>
    <source>
        <strain evidence="13 14">AR40</strain>
    </source>
</reference>
<dbReference type="GO" id="GO:0008076">
    <property type="term" value="C:voltage-gated potassium channel complex"/>
    <property type="evidence" value="ECO:0007669"/>
    <property type="project" value="InterPro"/>
</dbReference>
<feature type="transmembrane region" description="Helical" evidence="11">
    <location>
        <begin position="232"/>
        <end position="257"/>
    </location>
</feature>
<keyword evidence="5" id="KW-0631">Potassium channel</keyword>
<evidence type="ECO:0000256" key="9">
    <source>
        <dbReference type="ARBA" id="ARBA00023136"/>
    </source>
</evidence>
<dbReference type="InterPro" id="IPR028325">
    <property type="entry name" value="VG_K_chnl"/>
</dbReference>
<keyword evidence="10 13" id="KW-0407">Ion channel</keyword>
<evidence type="ECO:0000256" key="6">
    <source>
        <dbReference type="ARBA" id="ARBA00022958"/>
    </source>
</evidence>
<feature type="domain" description="RCK C-terminal" evidence="12">
    <location>
        <begin position="264"/>
        <end position="345"/>
    </location>
</feature>
<evidence type="ECO:0000313" key="14">
    <source>
        <dbReference type="Proteomes" id="UP000182584"/>
    </source>
</evidence>
<feature type="transmembrane region" description="Helical" evidence="11">
    <location>
        <begin position="68"/>
        <end position="86"/>
    </location>
</feature>
<dbReference type="SUPFAM" id="SSF116726">
    <property type="entry name" value="TrkA C-terminal domain-like"/>
    <property type="match status" value="2"/>
</dbReference>
<dbReference type="InterPro" id="IPR036721">
    <property type="entry name" value="RCK_C_sf"/>
</dbReference>
<dbReference type="PROSITE" id="PS51202">
    <property type="entry name" value="RCK_C"/>
    <property type="match status" value="2"/>
</dbReference>
<dbReference type="EMBL" id="FOGJ01000003">
    <property type="protein sequence ID" value="SER22436.1"/>
    <property type="molecule type" value="Genomic_DNA"/>
</dbReference>
<organism evidence="13 14">
    <name type="scientific">Butyrivibrio fibrisolvens</name>
    <dbReference type="NCBI Taxonomy" id="831"/>
    <lineage>
        <taxon>Bacteria</taxon>
        <taxon>Bacillati</taxon>
        <taxon>Bacillota</taxon>
        <taxon>Clostridia</taxon>
        <taxon>Lachnospirales</taxon>
        <taxon>Lachnospiraceae</taxon>
        <taxon>Butyrivibrio</taxon>
    </lineage>
</organism>
<evidence type="ECO:0000256" key="7">
    <source>
        <dbReference type="ARBA" id="ARBA00022989"/>
    </source>
</evidence>